<reference evidence="1 2" key="1">
    <citation type="submission" date="2020-07" db="EMBL/GenBank/DDBJ databases">
        <title>Sequencing the genomes of 1000 actinobacteria strains.</title>
        <authorList>
            <person name="Klenk H.-P."/>
        </authorList>
    </citation>
    <scope>NUCLEOTIDE SEQUENCE [LARGE SCALE GENOMIC DNA]</scope>
    <source>
        <strain evidence="1 2">DSM 29531</strain>
    </source>
</reference>
<dbReference type="RefSeq" id="WP_179479849.1">
    <property type="nucleotide sequence ID" value="NZ_JACCFW010000001.1"/>
</dbReference>
<comment type="caution">
    <text evidence="1">The sequence shown here is derived from an EMBL/GenBank/DDBJ whole genome shotgun (WGS) entry which is preliminary data.</text>
</comment>
<dbReference type="Pfam" id="PF04655">
    <property type="entry name" value="APH_6_hur"/>
    <property type="match status" value="1"/>
</dbReference>
<dbReference type="GO" id="GO:0019748">
    <property type="term" value="P:secondary metabolic process"/>
    <property type="evidence" value="ECO:0007669"/>
    <property type="project" value="InterPro"/>
</dbReference>
<proteinExistence type="predicted"/>
<dbReference type="EC" id="2.7.1.72" evidence="1"/>
<gene>
    <name evidence="1" type="ORF">HNR15_001134</name>
</gene>
<dbReference type="AlphaFoldDB" id="A0A853DH52"/>
<protein>
    <submittedName>
        <fullName evidence="1">Streptomycin 6-kinase</fullName>
        <ecNumber evidence="1">2.7.1.72</ecNumber>
    </submittedName>
</protein>
<accession>A0A853DH52</accession>
<organism evidence="1 2">
    <name type="scientific">Allobranchiibius huperziae</name>
    <dbReference type="NCBI Taxonomy" id="1874116"/>
    <lineage>
        <taxon>Bacteria</taxon>
        <taxon>Bacillati</taxon>
        <taxon>Actinomycetota</taxon>
        <taxon>Actinomycetes</taxon>
        <taxon>Micrococcales</taxon>
        <taxon>Dermacoccaceae</taxon>
        <taxon>Allobranchiibius</taxon>
    </lineage>
</organism>
<name>A0A853DH52_9MICO</name>
<dbReference type="InterPro" id="IPR006748">
    <property type="entry name" value="NH2Glyco/OHUrea_AB-resist_kin"/>
</dbReference>
<keyword evidence="1" id="KW-0808">Transferase</keyword>
<dbReference type="InterPro" id="IPR011009">
    <property type="entry name" value="Kinase-like_dom_sf"/>
</dbReference>
<dbReference type="GO" id="GO:0050300">
    <property type="term" value="F:aminoglycoside 6-kinase activity"/>
    <property type="evidence" value="ECO:0007669"/>
    <property type="project" value="UniProtKB-EC"/>
</dbReference>
<keyword evidence="1" id="KW-0418">Kinase</keyword>
<dbReference type="SUPFAM" id="SSF56112">
    <property type="entry name" value="Protein kinase-like (PK-like)"/>
    <property type="match status" value="1"/>
</dbReference>
<keyword evidence="2" id="KW-1185">Reference proteome</keyword>
<dbReference type="Proteomes" id="UP000571817">
    <property type="component" value="Unassembled WGS sequence"/>
</dbReference>
<evidence type="ECO:0000313" key="2">
    <source>
        <dbReference type="Proteomes" id="UP000571817"/>
    </source>
</evidence>
<evidence type="ECO:0000313" key="1">
    <source>
        <dbReference type="EMBL" id="NYJ74171.1"/>
    </source>
</evidence>
<dbReference type="EMBL" id="JACCFW010000001">
    <property type="protein sequence ID" value="NYJ74171.1"/>
    <property type="molecule type" value="Genomic_DNA"/>
</dbReference>
<sequence length="307" mass="33715">MSGLPVTIPPAFFAKVDGRPAEGGGPDGTTWLASLPRLVEESADLWQLELDDDPSATRHGECALVVPCRRDGEPAVLKVTWPHPEAKYEHLALRTWDGTGAVRLLAADPGRWAMVLERLHGDTSLETVPILDACEVIGGLFRRLDAPPMARVTNLPDECGRWRELCRAGSPQVPRRMTQQAASLLGDLAEGSRADLVHQDLHFANVLAGDREPWLAIDPKPINARWEFAVAPVIWNRWDEALRATSVRAHLRARLGVLCESAGLDEDLARHWSFVRLVLNALGEWLSGAPDQSALSCYLTAAKAMQE</sequence>